<dbReference type="Proteomes" id="UP000034696">
    <property type="component" value="Unassembled WGS sequence"/>
</dbReference>
<sequence>MHIPAKVKIPLCIEQGAVFNFRMEVDGPKRQSKNRYFVVLNRNPKTDSVLILVTSTTQIAKRKEFIQRAGISEQTIVSVSPKEYPVFTSESVFNCNDVVEVSMEDLIRKVDDNGSTNYPKIPDSILAKLIVGINESPRISTAIKKLL</sequence>
<evidence type="ECO:0000313" key="2">
    <source>
        <dbReference type="Proteomes" id="UP000034696"/>
    </source>
</evidence>
<evidence type="ECO:0008006" key="3">
    <source>
        <dbReference type="Google" id="ProtNLM"/>
    </source>
</evidence>
<accession>A0A0G1M828</accession>
<organism evidence="1 2">
    <name type="scientific">Candidatus Giovannonibacteria bacterium GW2011_GWA2_45_21</name>
    <dbReference type="NCBI Taxonomy" id="1618649"/>
    <lineage>
        <taxon>Bacteria</taxon>
        <taxon>Candidatus Giovannoniibacteriota</taxon>
    </lineage>
</organism>
<dbReference type="AlphaFoldDB" id="A0A0G1M828"/>
<name>A0A0G1M828_9BACT</name>
<proteinExistence type="predicted"/>
<gene>
    <name evidence="1" type="ORF">UX06_C0019G0005</name>
</gene>
<protein>
    <recommendedName>
        <fullName evidence="3">Transcriptional modulator of MazE/toxin, MazF</fullName>
    </recommendedName>
</protein>
<evidence type="ECO:0000313" key="1">
    <source>
        <dbReference type="EMBL" id="KKU04416.1"/>
    </source>
</evidence>
<comment type="caution">
    <text evidence="1">The sequence shown here is derived from an EMBL/GenBank/DDBJ whole genome shotgun (WGS) entry which is preliminary data.</text>
</comment>
<dbReference type="EMBL" id="LCKT01000019">
    <property type="protein sequence ID" value="KKU04416.1"/>
    <property type="molecule type" value="Genomic_DNA"/>
</dbReference>
<dbReference type="Gene3D" id="2.30.30.110">
    <property type="match status" value="1"/>
</dbReference>
<dbReference type="InterPro" id="IPR011067">
    <property type="entry name" value="Plasmid_toxin/cell-grow_inhib"/>
</dbReference>
<reference evidence="1 2" key="1">
    <citation type="journal article" date="2015" name="Nature">
        <title>rRNA introns, odd ribosomes, and small enigmatic genomes across a large radiation of phyla.</title>
        <authorList>
            <person name="Brown C.T."/>
            <person name="Hug L.A."/>
            <person name="Thomas B.C."/>
            <person name="Sharon I."/>
            <person name="Castelle C.J."/>
            <person name="Singh A."/>
            <person name="Wilkins M.J."/>
            <person name="Williams K.H."/>
            <person name="Banfield J.F."/>
        </authorList>
    </citation>
    <scope>NUCLEOTIDE SEQUENCE [LARGE SCALE GENOMIC DNA]</scope>
</reference>